<dbReference type="Pfam" id="PF07690">
    <property type="entry name" value="MFS_1"/>
    <property type="match status" value="1"/>
</dbReference>
<keyword evidence="3 6" id="KW-0812">Transmembrane</keyword>
<dbReference type="PANTHER" id="PTHR23513">
    <property type="entry name" value="INTEGRAL MEMBRANE EFFLUX PROTEIN-RELATED"/>
    <property type="match status" value="1"/>
</dbReference>
<feature type="transmembrane region" description="Helical" evidence="6">
    <location>
        <begin position="320"/>
        <end position="342"/>
    </location>
</feature>
<dbReference type="SUPFAM" id="SSF103473">
    <property type="entry name" value="MFS general substrate transporter"/>
    <property type="match status" value="1"/>
</dbReference>
<dbReference type="InterPro" id="IPR011701">
    <property type="entry name" value="MFS"/>
</dbReference>
<feature type="transmembrane region" description="Helical" evidence="6">
    <location>
        <begin position="87"/>
        <end position="107"/>
    </location>
</feature>
<feature type="transmembrane region" description="Helical" evidence="6">
    <location>
        <begin position="389"/>
        <end position="406"/>
    </location>
</feature>
<dbReference type="AlphaFoldDB" id="A0A931FCU6"/>
<dbReference type="RefSeq" id="WP_196192036.1">
    <property type="nucleotide sequence ID" value="NZ_JADPRT010000001.1"/>
</dbReference>
<accession>A0A931FCU6</accession>
<feature type="transmembrane region" description="Helical" evidence="6">
    <location>
        <begin position="27"/>
        <end position="49"/>
    </location>
</feature>
<organism evidence="7 8">
    <name type="scientific">Streptacidiphilus fuscans</name>
    <dbReference type="NCBI Taxonomy" id="2789292"/>
    <lineage>
        <taxon>Bacteria</taxon>
        <taxon>Bacillati</taxon>
        <taxon>Actinomycetota</taxon>
        <taxon>Actinomycetes</taxon>
        <taxon>Kitasatosporales</taxon>
        <taxon>Streptomycetaceae</taxon>
        <taxon>Streptacidiphilus</taxon>
    </lineage>
</organism>
<feature type="transmembrane region" description="Helical" evidence="6">
    <location>
        <begin position="113"/>
        <end position="138"/>
    </location>
</feature>
<evidence type="ECO:0000313" key="8">
    <source>
        <dbReference type="Proteomes" id="UP000657385"/>
    </source>
</evidence>
<evidence type="ECO:0000313" key="7">
    <source>
        <dbReference type="EMBL" id="MBF9066861.1"/>
    </source>
</evidence>
<gene>
    <name evidence="7" type="ORF">I2501_02255</name>
</gene>
<reference evidence="7" key="1">
    <citation type="submission" date="2020-11" db="EMBL/GenBank/DDBJ databases">
        <title>Isolation and identification of active actinomycetes.</title>
        <authorList>
            <person name="Yu B."/>
        </authorList>
    </citation>
    <scope>NUCLEOTIDE SEQUENCE</scope>
    <source>
        <strain evidence="7">NEAU-YB345</strain>
    </source>
</reference>
<comment type="caution">
    <text evidence="7">The sequence shown here is derived from an EMBL/GenBank/DDBJ whole genome shotgun (WGS) entry which is preliminary data.</text>
</comment>
<feature type="transmembrane region" description="Helical" evidence="6">
    <location>
        <begin position="296"/>
        <end position="314"/>
    </location>
</feature>
<name>A0A931FCU6_9ACTN</name>
<evidence type="ECO:0000256" key="1">
    <source>
        <dbReference type="ARBA" id="ARBA00004651"/>
    </source>
</evidence>
<keyword evidence="4 6" id="KW-1133">Transmembrane helix</keyword>
<evidence type="ECO:0000256" key="3">
    <source>
        <dbReference type="ARBA" id="ARBA00022692"/>
    </source>
</evidence>
<dbReference type="GO" id="GO:0005886">
    <property type="term" value="C:plasma membrane"/>
    <property type="evidence" value="ECO:0007669"/>
    <property type="project" value="UniProtKB-SubCell"/>
</dbReference>
<dbReference type="EMBL" id="JADPRT010000001">
    <property type="protein sequence ID" value="MBF9066861.1"/>
    <property type="molecule type" value="Genomic_DNA"/>
</dbReference>
<protein>
    <submittedName>
        <fullName evidence="7">MFS transporter</fullName>
    </submittedName>
</protein>
<dbReference type="Proteomes" id="UP000657385">
    <property type="component" value="Unassembled WGS sequence"/>
</dbReference>
<keyword evidence="5 6" id="KW-0472">Membrane</keyword>
<proteinExistence type="predicted"/>
<dbReference type="InterPro" id="IPR036259">
    <property type="entry name" value="MFS_trans_sf"/>
</dbReference>
<dbReference type="CDD" id="cd06173">
    <property type="entry name" value="MFS_MefA_like"/>
    <property type="match status" value="1"/>
</dbReference>
<feature type="transmembrane region" description="Helical" evidence="6">
    <location>
        <begin position="354"/>
        <end position="383"/>
    </location>
</feature>
<dbReference type="Gene3D" id="1.20.1250.20">
    <property type="entry name" value="MFS general substrate transporter like domains"/>
    <property type="match status" value="1"/>
</dbReference>
<dbReference type="PANTHER" id="PTHR23513:SF6">
    <property type="entry name" value="MAJOR FACILITATOR SUPERFAMILY ASSOCIATED DOMAIN-CONTAINING PROTEIN"/>
    <property type="match status" value="1"/>
</dbReference>
<feature type="transmembrane region" description="Helical" evidence="6">
    <location>
        <begin position="266"/>
        <end position="284"/>
    </location>
</feature>
<keyword evidence="8" id="KW-1185">Reference proteome</keyword>
<evidence type="ECO:0000256" key="4">
    <source>
        <dbReference type="ARBA" id="ARBA00022989"/>
    </source>
</evidence>
<feature type="transmembrane region" description="Helical" evidence="6">
    <location>
        <begin position="233"/>
        <end position="254"/>
    </location>
</feature>
<evidence type="ECO:0000256" key="6">
    <source>
        <dbReference type="SAM" id="Phobius"/>
    </source>
</evidence>
<evidence type="ECO:0000256" key="2">
    <source>
        <dbReference type="ARBA" id="ARBA00022475"/>
    </source>
</evidence>
<feature type="transmembrane region" description="Helical" evidence="6">
    <location>
        <begin position="55"/>
        <end position="75"/>
    </location>
</feature>
<evidence type="ECO:0000256" key="5">
    <source>
        <dbReference type="ARBA" id="ARBA00023136"/>
    </source>
</evidence>
<sequence>MIPSPTDELTAERPAGLGDDFRRLWSAYAVSAAGSAVGAGALPLVAVLALHVSTFQVSLLAALSALAGAAIALPLGSRIEYRTKRPVMMTADLVRCVALASVPVAAVFGTLTYAQLCVVGVVQMAAAIAFGAAATANLKGLVSSAGRLRAAAHFGTTDWISQTAGPPLGGLLIGACGATVTMAVDAFSFLLSAVGVRAIRRPEPAPPMRSAGQRGELAAGWHVILRHPGLRPLFWNSLLFSGAVMMSSPLLAVLMLRNLHYAPWQYGLALGLPCVGGVLGSRCTNLMSRRLGAHRTLLLFGVVRAPWLLLLAWVPAGPVGLVFLVVVDTALLFAAGVFNPTFVAYRMTATPDEVLARVVTAWSVSIKAAQPLAIVLGGAVAAFADVRTAVAVAGVLCLASGLLLPWRQDSEVALAAGEEAEGTPIGAARSGTSE</sequence>
<keyword evidence="2" id="KW-1003">Cell membrane</keyword>
<dbReference type="GO" id="GO:0022857">
    <property type="term" value="F:transmembrane transporter activity"/>
    <property type="evidence" value="ECO:0007669"/>
    <property type="project" value="InterPro"/>
</dbReference>
<comment type="subcellular location">
    <subcellularLocation>
        <location evidence="1">Cell membrane</location>
        <topology evidence="1">Multi-pass membrane protein</topology>
    </subcellularLocation>
</comment>